<dbReference type="Proteomes" id="UP000595140">
    <property type="component" value="Unassembled WGS sequence"/>
</dbReference>
<dbReference type="EMBL" id="OOIL02003267">
    <property type="protein sequence ID" value="VFQ86915.1"/>
    <property type="molecule type" value="Genomic_DNA"/>
</dbReference>
<evidence type="ECO:0000313" key="1">
    <source>
        <dbReference type="EMBL" id="VFQ86915.1"/>
    </source>
</evidence>
<keyword evidence="2" id="KW-1185">Reference proteome</keyword>
<dbReference type="PANTHER" id="PTHR31286">
    <property type="entry name" value="GLYCINE-RICH CELL WALL STRUCTURAL PROTEIN 1.8-LIKE"/>
    <property type="match status" value="1"/>
</dbReference>
<dbReference type="SUPFAM" id="SSF56219">
    <property type="entry name" value="DNase I-like"/>
    <property type="match status" value="1"/>
</dbReference>
<organism evidence="1 2">
    <name type="scientific">Cuscuta campestris</name>
    <dbReference type="NCBI Taxonomy" id="132261"/>
    <lineage>
        <taxon>Eukaryota</taxon>
        <taxon>Viridiplantae</taxon>
        <taxon>Streptophyta</taxon>
        <taxon>Embryophyta</taxon>
        <taxon>Tracheophyta</taxon>
        <taxon>Spermatophyta</taxon>
        <taxon>Magnoliopsida</taxon>
        <taxon>eudicotyledons</taxon>
        <taxon>Gunneridae</taxon>
        <taxon>Pentapetalae</taxon>
        <taxon>asterids</taxon>
        <taxon>lamiids</taxon>
        <taxon>Solanales</taxon>
        <taxon>Convolvulaceae</taxon>
        <taxon>Cuscuteae</taxon>
        <taxon>Cuscuta</taxon>
        <taxon>Cuscuta subgen. Grammica</taxon>
        <taxon>Cuscuta sect. Cleistogrammica</taxon>
    </lineage>
</organism>
<dbReference type="InterPro" id="IPR036691">
    <property type="entry name" value="Endo/exonu/phosph_ase_sf"/>
</dbReference>
<gene>
    <name evidence="1" type="ORF">CCAM_LOCUS28691</name>
</gene>
<proteinExistence type="predicted"/>
<dbReference type="AlphaFoldDB" id="A0A484MDX9"/>
<name>A0A484MDX9_9ASTE</name>
<reference evidence="1 2" key="1">
    <citation type="submission" date="2018-04" db="EMBL/GenBank/DDBJ databases">
        <authorList>
            <person name="Vogel A."/>
        </authorList>
    </citation>
    <scope>NUCLEOTIDE SEQUENCE [LARGE SCALE GENOMIC DNA]</scope>
</reference>
<protein>
    <submittedName>
        <fullName evidence="1">Uncharacterized protein</fullName>
    </submittedName>
</protein>
<evidence type="ECO:0000313" key="2">
    <source>
        <dbReference type="Proteomes" id="UP000595140"/>
    </source>
</evidence>
<dbReference type="InterPro" id="IPR040256">
    <property type="entry name" value="At4g02000-like"/>
</dbReference>
<accession>A0A484MDX9</accession>
<dbReference type="OrthoDB" id="1096772at2759"/>
<dbReference type="PANTHER" id="PTHR31286:SF180">
    <property type="entry name" value="OS10G0362600 PROTEIN"/>
    <property type="match status" value="1"/>
</dbReference>
<sequence length="580" mass="64695">MIQLNRCSGVIFKKKSCFALVLSKSRAIKHSSSVSPGVSFMASKSSRAKLDDLEAFLVKGGYSEFKLRRLRKNDILFLFKREGDYLRWFSRQRWIVNGISIVISKWSPDYSPTRESPIAPVWIKLEHFPVHLNDHGVLFKVASLFGKPIKVDSNTAIGVFLEQSRFCVERDTSLPFPSRLHFRLGSRDLWIPCKFENPPHFCSCCNIFGHTVNNCRKQKHLSLTGKAPAGEADIMGAGLKEDLAGWTWVKGKRHGRPDSILGRVGVHVGQRNSPPKSQVQKQVDISNTGVPFSLAPLEFHTTSDQPCSSKQANSQWSPILPIIEDVNEDEVLSTSSPKQNAPLPITIPDDSLALVPYSNGPGVPTLAPHLQDDYWVCKPSSASTMCMDFEKLEKEDEFSSCTAILQAMKGICLSMVLSFFPYRAHTVIERRQLWESLQGRSNTNQNWVVGGDFNAISSPSEYKGQCEPNALGMEEFNSCIEACNLFCPDPSGGLFTGLAQEAVGEHGFLQVVKDCWTKTPYSGGMRGLVAKLKGLKGCLKEWNKKEFGNIFENLTKAEEFATQNQLCFEEDPTDANREKA</sequence>